<organism evidence="6 7">
    <name type="scientific">Cordyceps militaris</name>
    <name type="common">Caterpillar fungus</name>
    <name type="synonym">Clavaria militaris</name>
    <dbReference type="NCBI Taxonomy" id="73501"/>
    <lineage>
        <taxon>Eukaryota</taxon>
        <taxon>Fungi</taxon>
        <taxon>Dikarya</taxon>
        <taxon>Ascomycota</taxon>
        <taxon>Pezizomycotina</taxon>
        <taxon>Sordariomycetes</taxon>
        <taxon>Hypocreomycetidae</taxon>
        <taxon>Hypocreales</taxon>
        <taxon>Cordycipitaceae</taxon>
        <taxon>Cordyceps</taxon>
    </lineage>
</organism>
<keyword evidence="4" id="KW-1015">Disulfide bond</keyword>
<sequence length="1051" mass="115509">MSLCAGTLQNQAREPRKYNSDIHAGEMERHLSRYATLQVAVNVYPVFRSAALCWKLDSRFGISGRTKKSTSALCNYFELHQAFFVKRVEHCAPSSVFGHTTTTKMRFSALSACVLLLGSGAAALRHGEPNNRVAEPLWETPHIAHHQRRDGHIIESGKRSSHRAHRQLHARQAPPPPPPGPPPPPPPPVLGGPIKKPSASTSQVKIKVGELWRGETFRKPEDVRKAGGFESHAKRIFEGTHPDYPKGMTQDAFKLGSSVYHHSKKTCSCSSYVSMSASKDEATNFASKQTAEKTYIYKIRPETSKVVDVAGSLGGDRHLTWSKEKEIAGVYEVPWKQVIGWHEGTPTKAEGGGSEVIFSEFISKGDVYPDDPLPEEVPLSGDFEIRSELAGFPEGHLGRTELPWKEFNDVPVEEWLNEYMLQRNFNKDDAQFKAARKAEEWGKLPCSSQKRKRAGASEACARVNQEAVESTGEEAGKPSNAEEEGPKAPTSDDAGSGSGAEEVPEITEKWATAAEEISKREFLDLTTSRGLAKVAKEKWKLAVTELRGKWLGYKALTADSPKFKTAYGIAGKLAKPLEKIGKPLWVLGIVDAFARKTSALEKTAAITALIPFVGCAADAAAKGEKGKISPLDSTLCVLADGLMFTPLWPVALVIQVVRAVINAFVPPDVPEPPALLKTRDTTWANFLDNTIYTYIYSDKYASPEMTFREKLNSTFAAEELLVVSDVAASIAATNVTGQSALEAEKDAARKAVILNGTQAATAELRAGISTEVRRRQRKALLDLPGKLATSSGVSLKPLGETFQKEYIAKLASEEFRKKYLSLFKGNEATVLEKLKKASDYIQPKPLAMPTTFDIAYIVGQSKALADIDPDTLSAREFIMDQVQNLTEARANFYALHHTLQIAKLLRGGGEDKLDTLWPTDKTESIRPLQHLIAMKYGRLFEEIKMQQVNKEISGNQGLFLSPHTVHFVSHPNIPLVKDPDGVMETISYLGLILGLKEEIVRNIPRGVQTTGWSDLFKNPDVIKSLLLVGMDLRAKNSKVSQAGSKPKLTML</sequence>
<dbReference type="InterPro" id="IPR001144">
    <property type="entry name" value="Enterotoxin_A"/>
</dbReference>
<dbReference type="AlphaFoldDB" id="A0A2H4SWN6"/>
<evidence type="ECO:0000313" key="7">
    <source>
        <dbReference type="Proteomes" id="UP000323067"/>
    </source>
</evidence>
<dbReference type="SUPFAM" id="SSF101447">
    <property type="entry name" value="Formin homology 2 domain (FH2 domain)"/>
    <property type="match status" value="1"/>
</dbReference>
<dbReference type="GO" id="GO:0090729">
    <property type="term" value="F:toxin activity"/>
    <property type="evidence" value="ECO:0007669"/>
    <property type="project" value="UniProtKB-KW"/>
</dbReference>
<name>A0A2H4SWN6_CORMI</name>
<proteinExistence type="predicted"/>
<dbReference type="VEuPathDB" id="FungiDB:CCM_07566"/>
<accession>A0A2H4SWN6</accession>
<keyword evidence="1" id="KW-0800">Toxin</keyword>
<feature type="region of interest" description="Disordered" evidence="5">
    <location>
        <begin position="462"/>
        <end position="504"/>
    </location>
</feature>
<evidence type="ECO:0000256" key="4">
    <source>
        <dbReference type="ARBA" id="ARBA00023157"/>
    </source>
</evidence>
<dbReference type="OrthoDB" id="4917004at2759"/>
<keyword evidence="3" id="KW-0843">Virulence</keyword>
<dbReference type="Gene3D" id="3.90.210.10">
    <property type="entry name" value="Heat-Labile Enterotoxin, subunit A"/>
    <property type="match status" value="1"/>
</dbReference>
<dbReference type="Proteomes" id="UP000323067">
    <property type="component" value="Chromosome i"/>
</dbReference>
<dbReference type="Pfam" id="PF01375">
    <property type="entry name" value="Enterotoxin_a"/>
    <property type="match status" value="1"/>
</dbReference>
<reference evidence="6 7" key="1">
    <citation type="journal article" date="2017" name="BMC Genomics">
        <title>Chromosome level assembly and secondary metabolite potential of the parasitic fungus Cordyceps militaris.</title>
        <authorList>
            <person name="Kramer G.J."/>
            <person name="Nodwell J.R."/>
        </authorList>
    </citation>
    <scope>NUCLEOTIDE SEQUENCE [LARGE SCALE GENOMIC DNA]</scope>
    <source>
        <strain evidence="6 7">ATCC 34164</strain>
    </source>
</reference>
<evidence type="ECO:0000256" key="1">
    <source>
        <dbReference type="ARBA" id="ARBA00022656"/>
    </source>
</evidence>
<dbReference type="EMBL" id="CP023328">
    <property type="protein sequence ID" value="ATY67528.1"/>
    <property type="molecule type" value="Genomic_DNA"/>
</dbReference>
<protein>
    <submittedName>
        <fullName evidence="6">Heat-labile A chain</fullName>
    </submittedName>
</protein>
<keyword evidence="2" id="KW-0732">Signal</keyword>
<feature type="compositionally biased region" description="Basic residues" evidence="5">
    <location>
        <begin position="159"/>
        <end position="169"/>
    </location>
</feature>
<feature type="compositionally biased region" description="Pro residues" evidence="5">
    <location>
        <begin position="173"/>
        <end position="190"/>
    </location>
</feature>
<gene>
    <name evidence="6" type="ORF">A9K55_000253</name>
</gene>
<evidence type="ECO:0000256" key="3">
    <source>
        <dbReference type="ARBA" id="ARBA00023026"/>
    </source>
</evidence>
<evidence type="ECO:0000313" key="6">
    <source>
        <dbReference type="EMBL" id="ATY67528.1"/>
    </source>
</evidence>
<evidence type="ECO:0000256" key="2">
    <source>
        <dbReference type="ARBA" id="ARBA00022729"/>
    </source>
</evidence>
<dbReference type="SUPFAM" id="SSF56399">
    <property type="entry name" value="ADP-ribosylation"/>
    <property type="match status" value="1"/>
</dbReference>
<evidence type="ECO:0000256" key="5">
    <source>
        <dbReference type="SAM" id="MobiDB-lite"/>
    </source>
</evidence>
<dbReference type="VEuPathDB" id="FungiDB:A9K55_000253"/>
<feature type="region of interest" description="Disordered" evidence="5">
    <location>
        <begin position="156"/>
        <end position="207"/>
    </location>
</feature>